<dbReference type="Proteomes" id="UP001054820">
    <property type="component" value="Chromosome"/>
</dbReference>
<keyword evidence="2" id="KW-1185">Reference proteome</keyword>
<name>A0ABN6D362_9GAMM</name>
<reference evidence="1" key="1">
    <citation type="journal article" date="2022" name="Arch. Microbiol.">
        <title>Thiomicrorhabdus immobilis sp. nov., a mesophilic sulfur-oxidizing bacterium isolated from sediment of a brackish lake in northern Japan.</title>
        <authorList>
            <person name="Kojima H."/>
            <person name="Mochizuki J."/>
            <person name="Kanda M."/>
            <person name="Watanabe T."/>
            <person name="Fukui M."/>
        </authorList>
    </citation>
    <scope>NUCLEOTIDE SEQUENCE</scope>
    <source>
        <strain evidence="1">Am19</strain>
    </source>
</reference>
<evidence type="ECO:0000313" key="2">
    <source>
        <dbReference type="Proteomes" id="UP001054820"/>
    </source>
</evidence>
<gene>
    <name evidence="1" type="ORF">THMIRHAM_22140</name>
</gene>
<evidence type="ECO:0008006" key="3">
    <source>
        <dbReference type="Google" id="ProtNLM"/>
    </source>
</evidence>
<dbReference type="EMBL" id="AP024202">
    <property type="protein sequence ID" value="BCN94429.1"/>
    <property type="molecule type" value="Genomic_DNA"/>
</dbReference>
<evidence type="ECO:0000313" key="1">
    <source>
        <dbReference type="EMBL" id="BCN94429.1"/>
    </source>
</evidence>
<accession>A0ABN6D362</accession>
<sequence>MVIKGSWFLNMQNAIIKALLISSGLFSAIGFSSTGFADDSKPKSESEEKPLLERVANPKIKSYLSSLSSAQAYVGDYVQSTGERLDRFFGSDVLDVTHKGSRLIVYTPFTLYDNGDSYSSINFKAQIDLPRTNHRWKLLVSSFEGDEEQNVNSLNKTEISPSNTQQTVDSDSQNTLAGRYLFQVSKNAIGHVDLGLKFINYIEPNPYVKYKIRYKKDLTESIEARTTQNLYLERDRGFAWEGQQVFDYQYQPKWLARSQTSTTWWRDDAEVLLNQKAVLFESVSSITARAYFVDGNWTIDNQNAIFNSVALGMNWREKLYQDWLYGELEPRVTWTETDNFNEPIYSLRLMLEMHFYK</sequence>
<protein>
    <recommendedName>
        <fullName evidence="3">DUF3570 domain-containing protein</fullName>
    </recommendedName>
</protein>
<organism evidence="1 2">
    <name type="scientific">Thiomicrorhabdus immobilis</name>
    <dbReference type="NCBI Taxonomy" id="2791037"/>
    <lineage>
        <taxon>Bacteria</taxon>
        <taxon>Pseudomonadati</taxon>
        <taxon>Pseudomonadota</taxon>
        <taxon>Gammaproteobacteria</taxon>
        <taxon>Thiotrichales</taxon>
        <taxon>Piscirickettsiaceae</taxon>
        <taxon>Thiomicrorhabdus</taxon>
    </lineage>
</organism>
<proteinExistence type="predicted"/>